<gene>
    <name evidence="1" type="ORF">Nepgr_009393</name>
</gene>
<organism evidence="1 2">
    <name type="scientific">Nepenthes gracilis</name>
    <name type="common">Slender pitcher plant</name>
    <dbReference type="NCBI Taxonomy" id="150966"/>
    <lineage>
        <taxon>Eukaryota</taxon>
        <taxon>Viridiplantae</taxon>
        <taxon>Streptophyta</taxon>
        <taxon>Embryophyta</taxon>
        <taxon>Tracheophyta</taxon>
        <taxon>Spermatophyta</taxon>
        <taxon>Magnoliopsida</taxon>
        <taxon>eudicotyledons</taxon>
        <taxon>Gunneridae</taxon>
        <taxon>Pentapetalae</taxon>
        <taxon>Caryophyllales</taxon>
        <taxon>Nepenthaceae</taxon>
        <taxon>Nepenthes</taxon>
    </lineage>
</organism>
<protein>
    <submittedName>
        <fullName evidence="1">Uncharacterized protein</fullName>
    </submittedName>
</protein>
<dbReference type="Proteomes" id="UP001279734">
    <property type="component" value="Unassembled WGS sequence"/>
</dbReference>
<name>A0AAD3SAI4_NEPGR</name>
<evidence type="ECO:0000313" key="1">
    <source>
        <dbReference type="EMBL" id="GMH07553.1"/>
    </source>
</evidence>
<sequence>MLVSQNSLLPCYDAVCIADRPILSLSVGCNTPNSCLPIGPSYAEILCCGIDADPPGFLVGGEACWPISEEDRIAALGLVGAPLPLVLEQASGLVSYPPGPHDLAGDLVNTPPSISRIITKYSLDTSYQLGHGSSSPKGLSAASSTDSHLDTSEIYGAAPADLYSVIGACDCFLECSMPSRLLALVLMLDGHFGCQSMATINGDWCAFLLVLSSATLG</sequence>
<keyword evidence="2" id="KW-1185">Reference proteome</keyword>
<dbReference type="AlphaFoldDB" id="A0AAD3SAI4"/>
<proteinExistence type="predicted"/>
<dbReference type="EMBL" id="BSYO01000007">
    <property type="protein sequence ID" value="GMH07553.1"/>
    <property type="molecule type" value="Genomic_DNA"/>
</dbReference>
<accession>A0AAD3SAI4</accession>
<evidence type="ECO:0000313" key="2">
    <source>
        <dbReference type="Proteomes" id="UP001279734"/>
    </source>
</evidence>
<reference evidence="1" key="1">
    <citation type="submission" date="2023-05" db="EMBL/GenBank/DDBJ databases">
        <title>Nepenthes gracilis genome sequencing.</title>
        <authorList>
            <person name="Fukushima K."/>
        </authorList>
    </citation>
    <scope>NUCLEOTIDE SEQUENCE</scope>
    <source>
        <strain evidence="1">SING2019-196</strain>
    </source>
</reference>
<comment type="caution">
    <text evidence="1">The sequence shown here is derived from an EMBL/GenBank/DDBJ whole genome shotgun (WGS) entry which is preliminary data.</text>
</comment>